<dbReference type="AlphaFoldDB" id="D8TCV1"/>
<dbReference type="GO" id="GO:0008176">
    <property type="term" value="F:tRNA (guanine(46)-N7)-methyltransferase activity"/>
    <property type="evidence" value="ECO:0000318"/>
    <property type="project" value="GO_Central"/>
</dbReference>
<dbReference type="KEGG" id="smo:SELMODRAFT_431498"/>
<dbReference type="InterPro" id="IPR029063">
    <property type="entry name" value="SAM-dependent_MTases_sf"/>
</dbReference>
<reference evidence="7 8" key="1">
    <citation type="journal article" date="2011" name="Science">
        <title>The Selaginella genome identifies genetic changes associated with the evolution of vascular plants.</title>
        <authorList>
            <person name="Banks J.A."/>
            <person name="Nishiyama T."/>
            <person name="Hasebe M."/>
            <person name="Bowman J.L."/>
            <person name="Gribskov M."/>
            <person name="dePamphilis C."/>
            <person name="Albert V.A."/>
            <person name="Aono N."/>
            <person name="Aoyama T."/>
            <person name="Ambrose B.A."/>
            <person name="Ashton N.W."/>
            <person name="Axtell M.J."/>
            <person name="Barker E."/>
            <person name="Barker M.S."/>
            <person name="Bennetzen J.L."/>
            <person name="Bonawitz N.D."/>
            <person name="Chapple C."/>
            <person name="Cheng C."/>
            <person name="Correa L.G."/>
            <person name="Dacre M."/>
            <person name="DeBarry J."/>
            <person name="Dreyer I."/>
            <person name="Elias M."/>
            <person name="Engstrom E.M."/>
            <person name="Estelle M."/>
            <person name="Feng L."/>
            <person name="Finet C."/>
            <person name="Floyd S.K."/>
            <person name="Frommer W.B."/>
            <person name="Fujita T."/>
            <person name="Gramzow L."/>
            <person name="Gutensohn M."/>
            <person name="Harholt J."/>
            <person name="Hattori M."/>
            <person name="Heyl A."/>
            <person name="Hirai T."/>
            <person name="Hiwatashi Y."/>
            <person name="Ishikawa M."/>
            <person name="Iwata M."/>
            <person name="Karol K.G."/>
            <person name="Koehler B."/>
            <person name="Kolukisaoglu U."/>
            <person name="Kubo M."/>
            <person name="Kurata T."/>
            <person name="Lalonde S."/>
            <person name="Li K."/>
            <person name="Li Y."/>
            <person name="Litt A."/>
            <person name="Lyons E."/>
            <person name="Manning G."/>
            <person name="Maruyama T."/>
            <person name="Michael T.P."/>
            <person name="Mikami K."/>
            <person name="Miyazaki S."/>
            <person name="Morinaga S."/>
            <person name="Murata T."/>
            <person name="Mueller-Roeber B."/>
            <person name="Nelson D.R."/>
            <person name="Obara M."/>
            <person name="Oguri Y."/>
            <person name="Olmstead R.G."/>
            <person name="Onodera N."/>
            <person name="Petersen B.L."/>
            <person name="Pils B."/>
            <person name="Prigge M."/>
            <person name="Rensing S.A."/>
            <person name="Riano-Pachon D.M."/>
            <person name="Roberts A.W."/>
            <person name="Sato Y."/>
            <person name="Scheller H.V."/>
            <person name="Schulz B."/>
            <person name="Schulz C."/>
            <person name="Shakirov E.V."/>
            <person name="Shibagaki N."/>
            <person name="Shinohara N."/>
            <person name="Shippen D.E."/>
            <person name="Soerensen I."/>
            <person name="Sotooka R."/>
            <person name="Sugimoto N."/>
            <person name="Sugita M."/>
            <person name="Sumikawa N."/>
            <person name="Tanurdzic M."/>
            <person name="Theissen G."/>
            <person name="Ulvskov P."/>
            <person name="Wakazuki S."/>
            <person name="Weng J.K."/>
            <person name="Willats W.W."/>
            <person name="Wipf D."/>
            <person name="Wolf P.G."/>
            <person name="Yang L."/>
            <person name="Zimmer A.D."/>
            <person name="Zhu Q."/>
            <person name="Mitros T."/>
            <person name="Hellsten U."/>
            <person name="Loque D."/>
            <person name="Otillar R."/>
            <person name="Salamov A."/>
            <person name="Schmutz J."/>
            <person name="Shapiro H."/>
            <person name="Lindquist E."/>
            <person name="Lucas S."/>
            <person name="Rokhsar D."/>
            <person name="Grigoriev I.V."/>
        </authorList>
    </citation>
    <scope>NUCLEOTIDE SEQUENCE [LARGE SCALE GENOMIC DNA]</scope>
</reference>
<protein>
    <recommendedName>
        <fullName evidence="2">tRNA (guanine(46)-N(7))-methyltransferase</fullName>
        <ecNumber evidence="2">2.1.1.33</ecNumber>
    </recommendedName>
</protein>
<dbReference type="PANTHER" id="PTHR23417">
    <property type="entry name" value="3-DEOXY-D-MANNO-OCTULOSONIC-ACID TRANSFERASE/TRNA GUANINE-N 7 - -METHYLTRANSFERASE"/>
    <property type="match status" value="1"/>
</dbReference>
<evidence type="ECO:0000256" key="4">
    <source>
        <dbReference type="ARBA" id="ARBA00022679"/>
    </source>
</evidence>
<dbReference type="STRING" id="88036.D8TCV1"/>
<dbReference type="GO" id="GO:0043527">
    <property type="term" value="C:tRNA methyltransferase complex"/>
    <property type="evidence" value="ECO:0000318"/>
    <property type="project" value="GO_Central"/>
</dbReference>
<dbReference type="GO" id="GO:0030488">
    <property type="term" value="P:tRNA methylation"/>
    <property type="evidence" value="ECO:0000318"/>
    <property type="project" value="GO_Central"/>
</dbReference>
<proteinExistence type="predicted"/>
<gene>
    <name evidence="7" type="ORF">SELMODRAFT_431498</name>
</gene>
<keyword evidence="8" id="KW-1185">Reference proteome</keyword>
<organism evidence="8">
    <name type="scientific">Selaginella moellendorffii</name>
    <name type="common">Spikemoss</name>
    <dbReference type="NCBI Taxonomy" id="88036"/>
    <lineage>
        <taxon>Eukaryota</taxon>
        <taxon>Viridiplantae</taxon>
        <taxon>Streptophyta</taxon>
        <taxon>Embryophyta</taxon>
        <taxon>Tracheophyta</taxon>
        <taxon>Lycopodiopsida</taxon>
        <taxon>Selaginellales</taxon>
        <taxon>Selaginellaceae</taxon>
        <taxon>Selaginella</taxon>
    </lineage>
</organism>
<evidence type="ECO:0000256" key="2">
    <source>
        <dbReference type="ARBA" id="ARBA00011977"/>
    </source>
</evidence>
<keyword evidence="5" id="KW-0949">S-adenosyl-L-methionine</keyword>
<dbReference type="GO" id="GO:0036265">
    <property type="term" value="P:RNA (guanine-N7)-methylation"/>
    <property type="evidence" value="ECO:0000318"/>
    <property type="project" value="GO_Central"/>
</dbReference>
<dbReference type="Gene3D" id="3.40.50.150">
    <property type="entry name" value="Vaccinia Virus protein VP39"/>
    <property type="match status" value="1"/>
</dbReference>
<evidence type="ECO:0000313" key="7">
    <source>
        <dbReference type="EMBL" id="EFJ05523.1"/>
    </source>
</evidence>
<dbReference type="Pfam" id="PF02390">
    <property type="entry name" value="Methyltransf_4"/>
    <property type="match status" value="1"/>
</dbReference>
<dbReference type="EC" id="2.1.1.33" evidence="2"/>
<dbReference type="Proteomes" id="UP000001514">
    <property type="component" value="Unassembled WGS sequence"/>
</dbReference>
<dbReference type="InParanoid" id="D8TCV1"/>
<sequence length="413" mass="48618">MPLWKRNVGWRWIPSASIWRGRCDPLGELAPHVDEVVPILWGPIDNFTPRIVTRRQVDNVIFQQFQELNVKECWRKIGVYKCKHQRIKRPHYMDVVYPPVYSMAFEDPEKPLHVDVGSGDGKMIMLLAKRNPHINYLGLDKSPKRSEISTRFQEVLGLKNLHFVCCNATISFDTILATYPGPLEFISIMCPDPHIYSIYYRIRMVNKDLVERFMRCLAPGGKILFQTEFEAVAGYLKKYLEKHLGTYITEVDKGNTFVYDEDGWLLMNPLGVRSETEIDAVAHGQKVFRRFYQRLDTEYVQPVAQAELLAIDFESPNPDKQLSPRESKIYRWLESPRIEKRRRPRKMCNMLRRLPEGVARDIILNSETYPRGWFLRLLRNPRLKKIKKKPFETRPRILPIHKRPLEIVREDIG</sequence>
<keyword evidence="6" id="KW-0819">tRNA processing</keyword>
<keyword evidence="3" id="KW-0489">Methyltransferase</keyword>
<evidence type="ECO:0000256" key="5">
    <source>
        <dbReference type="ARBA" id="ARBA00022691"/>
    </source>
</evidence>
<name>D8TCV1_SELML</name>
<dbReference type="OrthoDB" id="47276at2759"/>
<evidence type="ECO:0000256" key="6">
    <source>
        <dbReference type="ARBA" id="ARBA00022694"/>
    </source>
</evidence>
<dbReference type="HOGENOM" id="CLU_666321_0_0_1"/>
<dbReference type="eggNOG" id="KOG3115">
    <property type="taxonomic scope" value="Eukaryota"/>
</dbReference>
<keyword evidence="4" id="KW-0808">Transferase</keyword>
<dbReference type="PANTHER" id="PTHR23417:SF21">
    <property type="entry name" value="TRNA (GUANINE-N(7)-)-METHYLTRANSFERASE"/>
    <property type="match status" value="1"/>
</dbReference>
<accession>D8TCV1</accession>
<dbReference type="EMBL" id="GL377720">
    <property type="protein sequence ID" value="EFJ05523.1"/>
    <property type="molecule type" value="Genomic_DNA"/>
</dbReference>
<evidence type="ECO:0000256" key="3">
    <source>
        <dbReference type="ARBA" id="ARBA00022603"/>
    </source>
</evidence>
<dbReference type="CDD" id="cd02440">
    <property type="entry name" value="AdoMet_MTases"/>
    <property type="match status" value="1"/>
</dbReference>
<dbReference type="Gramene" id="EFJ05523">
    <property type="protein sequence ID" value="EFJ05523"/>
    <property type="gene ID" value="SELMODRAFT_431498"/>
</dbReference>
<dbReference type="SUPFAM" id="SSF53335">
    <property type="entry name" value="S-adenosyl-L-methionine-dependent methyltransferases"/>
    <property type="match status" value="1"/>
</dbReference>
<dbReference type="InterPro" id="IPR003358">
    <property type="entry name" value="tRNA_(Gua-N-7)_MeTrfase_Trmb"/>
</dbReference>
<evidence type="ECO:0000256" key="1">
    <source>
        <dbReference type="ARBA" id="ARBA00000142"/>
    </source>
</evidence>
<comment type="catalytic activity">
    <reaction evidence="1">
        <text>guanosine(46) in tRNA + S-adenosyl-L-methionine = N(7)-methylguanosine(46) in tRNA + S-adenosyl-L-homocysteine</text>
        <dbReference type="Rhea" id="RHEA:42708"/>
        <dbReference type="Rhea" id="RHEA-COMP:10188"/>
        <dbReference type="Rhea" id="RHEA-COMP:10189"/>
        <dbReference type="ChEBI" id="CHEBI:57856"/>
        <dbReference type="ChEBI" id="CHEBI:59789"/>
        <dbReference type="ChEBI" id="CHEBI:74269"/>
        <dbReference type="ChEBI" id="CHEBI:74480"/>
        <dbReference type="EC" id="2.1.1.33"/>
    </reaction>
</comment>
<evidence type="ECO:0000313" key="8">
    <source>
        <dbReference type="Proteomes" id="UP000001514"/>
    </source>
</evidence>
<dbReference type="PROSITE" id="PS51625">
    <property type="entry name" value="SAM_MT_TRMB"/>
    <property type="match status" value="1"/>
</dbReference>